<feature type="compositionally biased region" description="Acidic residues" evidence="11">
    <location>
        <begin position="921"/>
        <end position="952"/>
    </location>
</feature>
<evidence type="ECO:0000313" key="14">
    <source>
        <dbReference type="EMBL" id="KAJ3489085.1"/>
    </source>
</evidence>
<evidence type="ECO:0000313" key="15">
    <source>
        <dbReference type="Proteomes" id="UP001212997"/>
    </source>
</evidence>
<dbReference type="Pfam" id="PF14847">
    <property type="entry name" value="Ras_bdg_2"/>
    <property type="match status" value="1"/>
</dbReference>
<evidence type="ECO:0000256" key="9">
    <source>
        <dbReference type="ARBA" id="ARBA00048329"/>
    </source>
</evidence>
<feature type="region of interest" description="Disordered" evidence="11">
    <location>
        <begin position="882"/>
        <end position="958"/>
    </location>
</feature>
<feature type="compositionally biased region" description="Polar residues" evidence="11">
    <location>
        <begin position="695"/>
        <end position="714"/>
    </location>
</feature>
<dbReference type="Gene3D" id="1.10.510.10">
    <property type="entry name" value="Transferase(Phosphotransferase) domain 1"/>
    <property type="match status" value="1"/>
</dbReference>
<evidence type="ECO:0000259" key="12">
    <source>
        <dbReference type="PROSITE" id="PS50011"/>
    </source>
</evidence>
<dbReference type="SUPFAM" id="SSF56112">
    <property type="entry name" value="Protein kinase-like (PK-like)"/>
    <property type="match status" value="1"/>
</dbReference>
<dbReference type="SMART" id="SM00454">
    <property type="entry name" value="SAM"/>
    <property type="match status" value="1"/>
</dbReference>
<dbReference type="AlphaFoldDB" id="A0AAD5YK12"/>
<feature type="compositionally biased region" description="Gly residues" evidence="11">
    <location>
        <begin position="882"/>
        <end position="895"/>
    </location>
</feature>
<feature type="compositionally biased region" description="Polar residues" evidence="11">
    <location>
        <begin position="159"/>
        <end position="182"/>
    </location>
</feature>
<dbReference type="InterPro" id="IPR001660">
    <property type="entry name" value="SAM"/>
</dbReference>
<dbReference type="CDD" id="cd09534">
    <property type="entry name" value="SAM_Ste11_fungal"/>
    <property type="match status" value="1"/>
</dbReference>
<dbReference type="PROSITE" id="PS50105">
    <property type="entry name" value="SAM_DOMAIN"/>
    <property type="match status" value="1"/>
</dbReference>
<evidence type="ECO:0000259" key="13">
    <source>
        <dbReference type="PROSITE" id="PS50105"/>
    </source>
</evidence>
<feature type="domain" description="Protein kinase" evidence="12">
    <location>
        <begin position="967"/>
        <end position="1231"/>
    </location>
</feature>
<dbReference type="SUPFAM" id="SSF47769">
    <property type="entry name" value="SAM/Pointed domain"/>
    <property type="match status" value="1"/>
</dbReference>
<comment type="similarity">
    <text evidence="1">Belongs to the protein kinase superfamily. STE Ser/Thr protein kinase family. MAP kinase kinase kinase subfamily.</text>
</comment>
<feature type="compositionally biased region" description="Polar residues" evidence="11">
    <location>
        <begin position="401"/>
        <end position="422"/>
    </location>
</feature>
<keyword evidence="4" id="KW-0808">Transferase</keyword>
<evidence type="ECO:0000256" key="5">
    <source>
        <dbReference type="ARBA" id="ARBA00022741"/>
    </source>
</evidence>
<evidence type="ECO:0000256" key="11">
    <source>
        <dbReference type="SAM" id="MobiDB-lite"/>
    </source>
</evidence>
<feature type="binding site" evidence="10">
    <location>
        <position position="996"/>
    </location>
    <ligand>
        <name>ATP</name>
        <dbReference type="ChEBI" id="CHEBI:30616"/>
    </ligand>
</feature>
<dbReference type="PANTHER" id="PTHR11584:SF369">
    <property type="entry name" value="MITOGEN-ACTIVATED PROTEIN KINASE KINASE KINASE 19-RELATED"/>
    <property type="match status" value="1"/>
</dbReference>
<dbReference type="InterPro" id="IPR000719">
    <property type="entry name" value="Prot_kinase_dom"/>
</dbReference>
<evidence type="ECO:0000256" key="2">
    <source>
        <dbReference type="ARBA" id="ARBA00012406"/>
    </source>
</evidence>
<dbReference type="Pfam" id="PF00069">
    <property type="entry name" value="Pkinase"/>
    <property type="match status" value="1"/>
</dbReference>
<dbReference type="FunFam" id="1.10.510.10:FF:000334">
    <property type="entry name" value="Serine/threonine-protein kinase STE11"/>
    <property type="match status" value="1"/>
</dbReference>
<feature type="domain" description="SAM" evidence="13">
    <location>
        <begin position="85"/>
        <end position="148"/>
    </location>
</feature>
<feature type="compositionally biased region" description="Low complexity" evidence="11">
    <location>
        <begin position="336"/>
        <end position="355"/>
    </location>
</feature>
<dbReference type="InterPro" id="IPR008271">
    <property type="entry name" value="Ser/Thr_kinase_AS"/>
</dbReference>
<dbReference type="PROSITE" id="PS50011">
    <property type="entry name" value="PROTEIN_KINASE_DOM"/>
    <property type="match status" value="1"/>
</dbReference>
<organism evidence="14 15">
    <name type="scientific">Meripilus lineatus</name>
    <dbReference type="NCBI Taxonomy" id="2056292"/>
    <lineage>
        <taxon>Eukaryota</taxon>
        <taxon>Fungi</taxon>
        <taxon>Dikarya</taxon>
        <taxon>Basidiomycota</taxon>
        <taxon>Agaricomycotina</taxon>
        <taxon>Agaricomycetes</taxon>
        <taxon>Polyporales</taxon>
        <taxon>Meripilaceae</taxon>
        <taxon>Meripilus</taxon>
    </lineage>
</organism>
<dbReference type="InterPro" id="IPR011009">
    <property type="entry name" value="Kinase-like_dom_sf"/>
</dbReference>
<feature type="region of interest" description="Disordered" evidence="11">
    <location>
        <begin position="159"/>
        <end position="446"/>
    </location>
</feature>
<dbReference type="GO" id="GO:0004709">
    <property type="term" value="F:MAP kinase kinase kinase activity"/>
    <property type="evidence" value="ECO:0007669"/>
    <property type="project" value="UniProtKB-EC"/>
</dbReference>
<dbReference type="FunFam" id="3.30.200.20:FF:000387">
    <property type="entry name" value="Serine/threonine-protein kinase STE11"/>
    <property type="match status" value="1"/>
</dbReference>
<evidence type="ECO:0000256" key="7">
    <source>
        <dbReference type="ARBA" id="ARBA00022840"/>
    </source>
</evidence>
<evidence type="ECO:0000256" key="3">
    <source>
        <dbReference type="ARBA" id="ARBA00022527"/>
    </source>
</evidence>
<dbReference type="InterPro" id="IPR017441">
    <property type="entry name" value="Protein_kinase_ATP_BS"/>
</dbReference>
<evidence type="ECO:0000256" key="6">
    <source>
        <dbReference type="ARBA" id="ARBA00022777"/>
    </source>
</evidence>
<keyword evidence="6" id="KW-0418">Kinase</keyword>
<dbReference type="PANTHER" id="PTHR11584">
    <property type="entry name" value="SERINE/THREONINE PROTEIN KINASE"/>
    <property type="match status" value="1"/>
</dbReference>
<comment type="catalytic activity">
    <reaction evidence="8">
        <text>L-threonyl-[protein] + ATP = O-phospho-L-threonyl-[protein] + ADP + H(+)</text>
        <dbReference type="Rhea" id="RHEA:46608"/>
        <dbReference type="Rhea" id="RHEA-COMP:11060"/>
        <dbReference type="Rhea" id="RHEA-COMP:11605"/>
        <dbReference type="ChEBI" id="CHEBI:15378"/>
        <dbReference type="ChEBI" id="CHEBI:30013"/>
        <dbReference type="ChEBI" id="CHEBI:30616"/>
        <dbReference type="ChEBI" id="CHEBI:61977"/>
        <dbReference type="ChEBI" id="CHEBI:456216"/>
        <dbReference type="EC" id="2.7.11.25"/>
    </reaction>
</comment>
<protein>
    <recommendedName>
        <fullName evidence="2">mitogen-activated protein kinase kinase kinase</fullName>
        <ecNumber evidence="2">2.7.11.25</ecNumber>
    </recommendedName>
</protein>
<feature type="compositionally biased region" description="Polar residues" evidence="11">
    <location>
        <begin position="356"/>
        <end position="381"/>
    </location>
</feature>
<comment type="catalytic activity">
    <reaction evidence="9">
        <text>L-seryl-[protein] + ATP = O-phospho-L-seryl-[protein] + ADP + H(+)</text>
        <dbReference type="Rhea" id="RHEA:17989"/>
        <dbReference type="Rhea" id="RHEA-COMP:9863"/>
        <dbReference type="Rhea" id="RHEA-COMP:11604"/>
        <dbReference type="ChEBI" id="CHEBI:15378"/>
        <dbReference type="ChEBI" id="CHEBI:29999"/>
        <dbReference type="ChEBI" id="CHEBI:30616"/>
        <dbReference type="ChEBI" id="CHEBI:83421"/>
        <dbReference type="ChEBI" id="CHEBI:456216"/>
        <dbReference type="EC" id="2.7.11.25"/>
    </reaction>
</comment>
<feature type="compositionally biased region" description="Polar residues" evidence="11">
    <location>
        <begin position="431"/>
        <end position="445"/>
    </location>
</feature>
<name>A0AAD5YK12_9APHY</name>
<keyword evidence="3" id="KW-0723">Serine/threonine-protein kinase</keyword>
<feature type="region of interest" description="Disordered" evidence="11">
    <location>
        <begin position="688"/>
        <end position="798"/>
    </location>
</feature>
<keyword evidence="7 10" id="KW-0067">ATP-binding</keyword>
<dbReference type="Proteomes" id="UP001212997">
    <property type="component" value="Unassembled WGS sequence"/>
</dbReference>
<dbReference type="InterPro" id="IPR013761">
    <property type="entry name" value="SAM/pointed_sf"/>
</dbReference>
<sequence length="1238" mass="133697">MATVLPAMQPFIDEFSQPLSQASSPASPTASFQNQQIQISLPTINFNGLSRNEPTTQPATPTSFQQALSIDPPPGMSFSEYLRTWSDGHVARWLTEIKCGHHSQTFRSNDIRGDVLLDLDQMTLKEMGMVSVGDRIRIIAAVKNLRQRCNSATALTSIMNQPRTDSGRNASIDLTTQGTRINGSRRLDNGRPAPLHLSPTTNSTDLPRLIRDGQDSARATTPNIRPLPQQPTPSQSHTTPPTHTPSSRSALPPLPPVPRGPAPQPPSAGARTPRGLHPSPLSGGRRTPTLPDAPAFTNQPLPPAPGQNHLTPTTQSQGVAWPSYDPRQSNNGGRTPLRSPSPLQSSSQPALPPSRNSTRSPTVHNRNGSYSGSTTPVQGNPPNKLPPRPSTTGNPPHPYAQLNSQQSSLSPIHEGFTSQRANAGTPPPGNSFRSLLRPNTPSLNPSLEDLKKKLIKFTFPAEGKSSTINLNDCSGGVEVLERALKKFGKLRSGEDGVVEIVNGGLVLDGFGAFLDWGQDASDGPLSEARLLSICHASPDDQAREHGLTLRQVGSGKSSPSENTDNTVESLLIPDPELSTQASAAATSKAMKRASSISILSGLGVPITDAPTHLSPDQSPIKSPSVRRGPSKLRNFFGQRPPSELITTHLAEYFPNTEKKVLERTRRQSMLRASGMGLVGRRDSIISWNPAPRSRFSVSTQGSHLGGSPRNSIASGTGFVSDKQQPSPDPSVLELPETEAPPRVSVSAEDGRPLLPALNEIGGSGVGGVRERDGREGDDENENEPLSKTHKRRSTLQYLPPVAFPSESLAESLNLTEPRSRPVSRALSNASNRMSMITELRSKRDKSDTASMMTVDEITAEVESRRASMESRRESVGIGIGAGIGGVTGVSTGGGDAESADEWTKVDVEDDERQSLLGTDEVYAEEQDEDDDEDDEEDDGGSDETVTDEEEDETGKAFTTSGETKIKWIKGALIGAGSFGKVYLGMDAATGLLMAVKQVELPTGSAPNEERKKSMLSALEREIELLKDLHHENIVQYHSSCIDDDHLNIFLEYVPGGSVTSLLRNYGAFEEPLVRNWVRQILLGLNYLHERDIIHRDIKGANMLVDNKGGIKISDFGISKKVEDNLMPGNRAHRPSLQGSVFWMAPEVVKQTAYTRKADIWSIGCLVVEMLTGEHPWAQLTQMQAIFKIGSSAKPALPPDISSECSDFLSRTFELDHEARPSAAELLKHAWITSAPTPA</sequence>
<evidence type="ECO:0000256" key="8">
    <source>
        <dbReference type="ARBA" id="ARBA00047559"/>
    </source>
</evidence>
<dbReference type="InterPro" id="IPR029458">
    <property type="entry name" value="Ras-bd_By2"/>
</dbReference>
<dbReference type="SMART" id="SM00220">
    <property type="entry name" value="S_TKc"/>
    <property type="match status" value="1"/>
</dbReference>
<accession>A0AAD5YK12</accession>
<reference evidence="14" key="1">
    <citation type="submission" date="2022-07" db="EMBL/GenBank/DDBJ databases">
        <title>Genome Sequence of Physisporinus lineatus.</title>
        <authorList>
            <person name="Buettner E."/>
        </authorList>
    </citation>
    <scope>NUCLEOTIDE SEQUENCE</scope>
    <source>
        <strain evidence="14">VT162</strain>
    </source>
</reference>
<evidence type="ECO:0000256" key="4">
    <source>
        <dbReference type="ARBA" id="ARBA00022679"/>
    </source>
</evidence>
<dbReference type="EMBL" id="JANAWD010000053">
    <property type="protein sequence ID" value="KAJ3489085.1"/>
    <property type="molecule type" value="Genomic_DNA"/>
</dbReference>
<dbReference type="PROSITE" id="PS00108">
    <property type="entry name" value="PROTEIN_KINASE_ST"/>
    <property type="match status" value="1"/>
</dbReference>
<feature type="compositionally biased region" description="Low complexity" evidence="11">
    <location>
        <begin position="232"/>
        <end position="251"/>
    </location>
</feature>
<dbReference type="EC" id="2.7.11.25" evidence="2"/>
<keyword evidence="5 10" id="KW-0547">Nucleotide-binding</keyword>
<proteinExistence type="inferred from homology"/>
<gene>
    <name evidence="14" type="ORF">NLI96_g2396</name>
</gene>
<comment type="caution">
    <text evidence="14">The sequence shown here is derived from an EMBL/GenBank/DDBJ whole genome shotgun (WGS) entry which is preliminary data.</text>
</comment>
<dbReference type="SMART" id="SM01304">
    <property type="entry name" value="Ras_bdg_2"/>
    <property type="match status" value="1"/>
</dbReference>
<feature type="compositionally biased region" description="Pro residues" evidence="11">
    <location>
        <begin position="252"/>
        <end position="266"/>
    </location>
</feature>
<evidence type="ECO:0000256" key="10">
    <source>
        <dbReference type="PROSITE-ProRule" id="PRU10141"/>
    </source>
</evidence>
<dbReference type="PROSITE" id="PS00107">
    <property type="entry name" value="PROTEIN_KINASE_ATP"/>
    <property type="match status" value="1"/>
</dbReference>
<dbReference type="GO" id="GO:0005524">
    <property type="term" value="F:ATP binding"/>
    <property type="evidence" value="ECO:0007669"/>
    <property type="project" value="UniProtKB-UniRule"/>
</dbReference>
<keyword evidence="15" id="KW-1185">Reference proteome</keyword>
<evidence type="ECO:0000256" key="1">
    <source>
        <dbReference type="ARBA" id="ARBA00006529"/>
    </source>
</evidence>
<feature type="compositionally biased region" description="Polar residues" evidence="11">
    <location>
        <begin position="308"/>
        <end position="318"/>
    </location>
</feature>
<feature type="region of interest" description="Disordered" evidence="11">
    <location>
        <begin position="609"/>
        <end position="638"/>
    </location>
</feature>
<dbReference type="Pfam" id="PF07647">
    <property type="entry name" value="SAM_2"/>
    <property type="match status" value="1"/>
</dbReference>
<dbReference type="Gene3D" id="1.10.150.50">
    <property type="entry name" value="Transcription Factor, Ets-1"/>
    <property type="match status" value="1"/>
</dbReference>